<feature type="compositionally biased region" description="Basic and acidic residues" evidence="1">
    <location>
        <begin position="141"/>
        <end position="152"/>
    </location>
</feature>
<feature type="compositionally biased region" description="Basic residues" evidence="1">
    <location>
        <begin position="287"/>
        <end position="299"/>
    </location>
</feature>
<feature type="compositionally biased region" description="Basic and acidic residues" evidence="1">
    <location>
        <begin position="18"/>
        <end position="27"/>
    </location>
</feature>
<feature type="compositionally biased region" description="Basic and acidic residues" evidence="1">
    <location>
        <begin position="58"/>
        <end position="67"/>
    </location>
</feature>
<gene>
    <name evidence="2" type="ORF">AVDCRST_MAG48-2063</name>
</gene>
<feature type="compositionally biased region" description="Basic residues" evidence="1">
    <location>
        <begin position="189"/>
        <end position="208"/>
    </location>
</feature>
<evidence type="ECO:0000313" key="2">
    <source>
        <dbReference type="EMBL" id="CAA9311195.1"/>
    </source>
</evidence>
<feature type="non-terminal residue" evidence="2">
    <location>
        <position position="323"/>
    </location>
</feature>
<dbReference type="AlphaFoldDB" id="A0A6J4KNX4"/>
<dbReference type="EMBL" id="CADCTS010000296">
    <property type="protein sequence ID" value="CAA9311195.1"/>
    <property type="molecule type" value="Genomic_DNA"/>
</dbReference>
<feature type="compositionally biased region" description="Low complexity" evidence="1">
    <location>
        <begin position="179"/>
        <end position="188"/>
    </location>
</feature>
<reference evidence="2" key="1">
    <citation type="submission" date="2020-02" db="EMBL/GenBank/DDBJ databases">
        <authorList>
            <person name="Meier V. D."/>
        </authorList>
    </citation>
    <scope>NUCLEOTIDE SEQUENCE</scope>
    <source>
        <strain evidence="2">AVDCRST_MAG48</strain>
    </source>
</reference>
<sequence>GVHPPRPHRPQRLAPLPRHHELRPADRRARRARHHGHRPRPGRQLLRHGERLRRRGPPRLDRGDHRSLVRPGRWSPREDRARHQGLRRHGHLAQRGQAVRPQHPPRARRQPEAAADRLRRRLPVPPHRPEHALGRDLAGGGRRDRPGQDPLRRQQQLRRLAHRPGPGRGGEAEQRRAGQRAVAVQPAGPRHRARGHPGRRALRPRHHPLVAAAGRAAGRGGEEDRGGQAPARGPLGPEPGGAPRPAHRVRGLRRAAGPPAGRPGAGLAAAPEGRDRTHHRAADAGAVRRRAAGCRHPSRRGGAGPAGRDLPGPQDRPGGLRLV</sequence>
<proteinExistence type="predicted"/>
<organism evidence="2">
    <name type="scientific">uncultured Friedmanniella sp</name>
    <dbReference type="NCBI Taxonomy" id="335381"/>
    <lineage>
        <taxon>Bacteria</taxon>
        <taxon>Bacillati</taxon>
        <taxon>Actinomycetota</taxon>
        <taxon>Actinomycetes</taxon>
        <taxon>Propionibacteriales</taxon>
        <taxon>Nocardioidaceae</taxon>
        <taxon>Friedmanniella</taxon>
        <taxon>environmental samples</taxon>
    </lineage>
</organism>
<feature type="compositionally biased region" description="Basic residues" evidence="1">
    <location>
        <begin position="83"/>
        <end position="92"/>
    </location>
</feature>
<feature type="non-terminal residue" evidence="2">
    <location>
        <position position="1"/>
    </location>
</feature>
<name>A0A6J4KNX4_9ACTN</name>
<accession>A0A6J4KNX4</accession>
<protein>
    <submittedName>
        <fullName evidence="2">Uncharacterized oxidoreductase YrpG</fullName>
    </submittedName>
</protein>
<evidence type="ECO:0000256" key="1">
    <source>
        <dbReference type="SAM" id="MobiDB-lite"/>
    </source>
</evidence>
<feature type="compositionally biased region" description="Basic residues" evidence="1">
    <location>
        <begin position="28"/>
        <end position="41"/>
    </location>
</feature>
<feature type="compositionally biased region" description="Basic residues" evidence="1">
    <location>
        <begin position="1"/>
        <end position="11"/>
    </location>
</feature>
<feature type="region of interest" description="Disordered" evidence="1">
    <location>
        <begin position="1"/>
        <end position="323"/>
    </location>
</feature>